<feature type="region of interest" description="Disordered" evidence="1">
    <location>
        <begin position="1"/>
        <end position="85"/>
    </location>
</feature>
<sequence length="85" mass="8810">MESNSQGQGGSGSAENKGQSRQDQLSKSMNVSSDEREDIAGQTGLKPEDIADLQDVGGMSGRGDAAGGSGDNMENTGTNKRTDRF</sequence>
<protein>
    <submittedName>
        <fullName evidence="2">Uncharacterized protein</fullName>
    </submittedName>
</protein>
<evidence type="ECO:0000313" key="3">
    <source>
        <dbReference type="Proteomes" id="UP000321513"/>
    </source>
</evidence>
<proteinExistence type="predicted"/>
<evidence type="ECO:0000256" key="1">
    <source>
        <dbReference type="SAM" id="MobiDB-lite"/>
    </source>
</evidence>
<comment type="caution">
    <text evidence="2">The sequence shown here is derived from an EMBL/GenBank/DDBJ whole genome shotgun (WGS) entry which is preliminary data.</text>
</comment>
<dbReference type="EMBL" id="BJYT01000001">
    <property type="protein sequence ID" value="GEO07549.1"/>
    <property type="molecule type" value="Genomic_DNA"/>
</dbReference>
<name>A0A512B6G9_9BACT</name>
<dbReference type="Proteomes" id="UP000321513">
    <property type="component" value="Unassembled WGS sequence"/>
</dbReference>
<organism evidence="2 3">
    <name type="scientific">Segetibacter aerophilus</name>
    <dbReference type="NCBI Taxonomy" id="670293"/>
    <lineage>
        <taxon>Bacteria</taxon>
        <taxon>Pseudomonadati</taxon>
        <taxon>Bacteroidota</taxon>
        <taxon>Chitinophagia</taxon>
        <taxon>Chitinophagales</taxon>
        <taxon>Chitinophagaceae</taxon>
        <taxon>Segetibacter</taxon>
    </lineage>
</organism>
<accession>A0A512B6G9</accession>
<evidence type="ECO:0000313" key="2">
    <source>
        <dbReference type="EMBL" id="GEO07549.1"/>
    </source>
</evidence>
<dbReference type="AlphaFoldDB" id="A0A512B6G9"/>
<reference evidence="2 3" key="1">
    <citation type="submission" date="2019-07" db="EMBL/GenBank/DDBJ databases">
        <title>Whole genome shotgun sequence of Segetibacter aerophilus NBRC 106135.</title>
        <authorList>
            <person name="Hosoyama A."/>
            <person name="Uohara A."/>
            <person name="Ohji S."/>
            <person name="Ichikawa N."/>
        </authorList>
    </citation>
    <scope>NUCLEOTIDE SEQUENCE [LARGE SCALE GENOMIC DNA]</scope>
    <source>
        <strain evidence="2 3">NBRC 106135</strain>
    </source>
</reference>
<keyword evidence="3" id="KW-1185">Reference proteome</keyword>
<gene>
    <name evidence="2" type="ORF">SAE01_00450</name>
</gene>
<feature type="compositionally biased region" description="Gly residues" evidence="1">
    <location>
        <begin position="58"/>
        <end position="70"/>
    </location>
</feature>
<dbReference type="RefSeq" id="WP_147201520.1">
    <property type="nucleotide sequence ID" value="NZ_BJYT01000001.1"/>
</dbReference>
<feature type="compositionally biased region" description="Polar residues" evidence="1">
    <location>
        <begin position="14"/>
        <end position="32"/>
    </location>
</feature>